<evidence type="ECO:0000313" key="2">
    <source>
        <dbReference type="EMBL" id="KAF5380681.1"/>
    </source>
</evidence>
<proteinExistence type="predicted"/>
<reference evidence="2 3" key="1">
    <citation type="journal article" date="2020" name="ISME J.">
        <title>Uncovering the hidden diversity of litter-decomposition mechanisms in mushroom-forming fungi.</title>
        <authorList>
            <person name="Floudas D."/>
            <person name="Bentzer J."/>
            <person name="Ahren D."/>
            <person name="Johansson T."/>
            <person name="Persson P."/>
            <person name="Tunlid A."/>
        </authorList>
    </citation>
    <scope>NUCLEOTIDE SEQUENCE [LARGE SCALE GENOMIC DNA]</scope>
    <source>
        <strain evidence="2 3">CBS 406.79</strain>
    </source>
</reference>
<sequence length="475" mass="52829">MSVSCLPTSSPQLLSARLQTKDTPFRESQWSAKTGQVLPSLSSGGFSKRTRTASISSIDTIRVTPGKKKPASKKRARADDSFSHVEFHQTSQRRIRHRKDSLETAQGSANSVIAFPVVPDDAPDRHAPYNENSPRNGKKKGMERKFAPSGHCAPLVALTADNQAANSPSKLHIPPPTAIRQAPPPPLISYTVRSRLQSMKRPLPRPSSPSHHVTNPSSYRCSGFEPLPDHLQDWQPSSAPNFFSDDEYGVGTPSSPGTEWRDRCGHISPGISDLDLTIAFHKKQPFFDVWDLPDNIHIAVPATLHLTLKNPREWNEISSEPDLRYIDIKASTFDYRPLSEYFPPEYTVAYNGASSIEYADPSIVPADLTRGIIVNKKWHSSGSRSRFRESLITNYGRLPDDSIGADQEDVSQKRGWFFKFMIPIPSWVLRQGNTRAFTVEASAWAGGLDDGGLIRGDTELVISHLRSEREMVKGR</sequence>
<name>A0A8H5HCJ3_9AGAR</name>
<feature type="region of interest" description="Disordered" evidence="1">
    <location>
        <begin position="57"/>
        <end position="96"/>
    </location>
</feature>
<feature type="compositionally biased region" description="Polar residues" evidence="1">
    <location>
        <begin position="211"/>
        <end position="220"/>
    </location>
</feature>
<comment type="caution">
    <text evidence="2">The sequence shown here is derived from an EMBL/GenBank/DDBJ whole genome shotgun (WGS) entry which is preliminary data.</text>
</comment>
<organism evidence="2 3">
    <name type="scientific">Collybiopsis confluens</name>
    <dbReference type="NCBI Taxonomy" id="2823264"/>
    <lineage>
        <taxon>Eukaryota</taxon>
        <taxon>Fungi</taxon>
        <taxon>Dikarya</taxon>
        <taxon>Basidiomycota</taxon>
        <taxon>Agaricomycotina</taxon>
        <taxon>Agaricomycetes</taxon>
        <taxon>Agaricomycetidae</taxon>
        <taxon>Agaricales</taxon>
        <taxon>Marasmiineae</taxon>
        <taxon>Omphalotaceae</taxon>
        <taxon>Collybiopsis</taxon>
    </lineage>
</organism>
<feature type="compositionally biased region" description="Basic residues" evidence="1">
    <location>
        <begin position="65"/>
        <end position="76"/>
    </location>
</feature>
<feature type="region of interest" description="Disordered" evidence="1">
    <location>
        <begin position="119"/>
        <end position="146"/>
    </location>
</feature>
<dbReference type="OrthoDB" id="3059771at2759"/>
<feature type="compositionally biased region" description="Basic and acidic residues" evidence="1">
    <location>
        <begin position="77"/>
        <end position="87"/>
    </location>
</feature>
<protein>
    <submittedName>
        <fullName evidence="2">Uncharacterized protein</fullName>
    </submittedName>
</protein>
<dbReference type="AlphaFoldDB" id="A0A8H5HCJ3"/>
<dbReference type="Proteomes" id="UP000518752">
    <property type="component" value="Unassembled WGS sequence"/>
</dbReference>
<evidence type="ECO:0000256" key="1">
    <source>
        <dbReference type="SAM" id="MobiDB-lite"/>
    </source>
</evidence>
<evidence type="ECO:0000313" key="3">
    <source>
        <dbReference type="Proteomes" id="UP000518752"/>
    </source>
</evidence>
<keyword evidence="3" id="KW-1185">Reference proteome</keyword>
<accession>A0A8H5HCJ3</accession>
<feature type="compositionally biased region" description="Pro residues" evidence="1">
    <location>
        <begin position="173"/>
        <end position="187"/>
    </location>
</feature>
<dbReference type="EMBL" id="JAACJN010000063">
    <property type="protein sequence ID" value="KAF5380681.1"/>
    <property type="molecule type" value="Genomic_DNA"/>
</dbReference>
<feature type="region of interest" description="Disordered" evidence="1">
    <location>
        <begin position="166"/>
        <end position="220"/>
    </location>
</feature>
<gene>
    <name evidence="2" type="ORF">D9757_007076</name>
</gene>